<proteinExistence type="predicted"/>
<sequence length="298" mass="30321">MPPRTPARRLTAAALGFAGVLSLAASPAHAATDGLADRYVALGDSFTAGPLVPPRTGDPVLCLRSGANYPSLVAEALGATDFTDVSCSGAVTGDMTAPQRFPGPDNPAQFDALTPDTTLVTLQIGGNDFGFIEILLKCAALSATDPKGDPCAEYYTRDGDELASRVDDTAARVAGVLDGVRERSPDATVAVVGYLQILPESGGCWPEVPIAGGDVAYLDGAQTDLNAAIAEEAADAGAVFVDAFERGHDVCADRADKWVEGIFPSQPAAPVHPNADGMAEVGARVVTALGGGDSAPLA</sequence>
<comment type="caution">
    <text evidence="3">The sequence shown here is derived from an EMBL/GenBank/DDBJ whole genome shotgun (WGS) entry which is preliminary data.</text>
</comment>
<evidence type="ECO:0000256" key="1">
    <source>
        <dbReference type="SAM" id="SignalP"/>
    </source>
</evidence>
<reference evidence="4" key="1">
    <citation type="journal article" date="2019" name="Int. J. Syst. Evol. Microbiol.">
        <title>The Global Catalogue of Microorganisms (GCM) 10K type strain sequencing project: providing services to taxonomists for standard genome sequencing and annotation.</title>
        <authorList>
            <consortium name="The Broad Institute Genomics Platform"/>
            <consortium name="The Broad Institute Genome Sequencing Center for Infectious Disease"/>
            <person name="Wu L."/>
            <person name="Ma J."/>
        </authorList>
    </citation>
    <scope>NUCLEOTIDE SEQUENCE [LARGE SCALE GENOMIC DNA]</scope>
    <source>
        <strain evidence="4">XZYJ18</strain>
    </source>
</reference>
<dbReference type="GO" id="GO:0016787">
    <property type="term" value="F:hydrolase activity"/>
    <property type="evidence" value="ECO:0007669"/>
    <property type="project" value="UniProtKB-KW"/>
</dbReference>
<feature type="signal peptide" evidence="1">
    <location>
        <begin position="1"/>
        <end position="30"/>
    </location>
</feature>
<keyword evidence="1" id="KW-0732">Signal</keyword>
<dbReference type="RefSeq" id="WP_378580428.1">
    <property type="nucleotide sequence ID" value="NZ_JBHSFQ010000055.1"/>
</dbReference>
<dbReference type="SUPFAM" id="SSF52266">
    <property type="entry name" value="SGNH hydrolase"/>
    <property type="match status" value="1"/>
</dbReference>
<dbReference type="EMBL" id="JBHSFQ010000055">
    <property type="protein sequence ID" value="MFC4565963.1"/>
    <property type="molecule type" value="Genomic_DNA"/>
</dbReference>
<dbReference type="InterPro" id="IPR036514">
    <property type="entry name" value="SGNH_hydro_sf"/>
</dbReference>
<feature type="domain" description="SGNH hydrolase-type esterase" evidence="2">
    <location>
        <begin position="41"/>
        <end position="279"/>
    </location>
</feature>
<dbReference type="CDD" id="cd01823">
    <property type="entry name" value="SEST_like"/>
    <property type="match status" value="1"/>
</dbReference>
<dbReference type="InterPro" id="IPR013830">
    <property type="entry name" value="SGNH_hydro"/>
</dbReference>
<dbReference type="InterPro" id="IPR037460">
    <property type="entry name" value="SEST-like"/>
</dbReference>
<evidence type="ECO:0000313" key="4">
    <source>
        <dbReference type="Proteomes" id="UP001595923"/>
    </source>
</evidence>
<dbReference type="PANTHER" id="PTHR37981">
    <property type="entry name" value="LIPASE 2"/>
    <property type="match status" value="1"/>
</dbReference>
<gene>
    <name evidence="3" type="ORF">ACFO4E_29265</name>
</gene>
<organism evidence="3 4">
    <name type="scientific">Nocardiopsis mangrovi</name>
    <dbReference type="NCBI Taxonomy" id="1179818"/>
    <lineage>
        <taxon>Bacteria</taxon>
        <taxon>Bacillati</taxon>
        <taxon>Actinomycetota</taxon>
        <taxon>Actinomycetes</taxon>
        <taxon>Streptosporangiales</taxon>
        <taxon>Nocardiopsidaceae</taxon>
        <taxon>Nocardiopsis</taxon>
    </lineage>
</organism>
<feature type="chain" id="PRO_5046320719" evidence="1">
    <location>
        <begin position="31"/>
        <end position="298"/>
    </location>
</feature>
<evidence type="ECO:0000259" key="2">
    <source>
        <dbReference type="Pfam" id="PF13472"/>
    </source>
</evidence>
<dbReference type="EC" id="3.1.-.-" evidence="3"/>
<dbReference type="Pfam" id="PF13472">
    <property type="entry name" value="Lipase_GDSL_2"/>
    <property type="match status" value="1"/>
</dbReference>
<dbReference type="Proteomes" id="UP001595923">
    <property type="component" value="Unassembled WGS sequence"/>
</dbReference>
<protein>
    <submittedName>
        <fullName evidence="3">SGNH/GDSL hydrolase family protein</fullName>
        <ecNumber evidence="3">3.1.-.-</ecNumber>
    </submittedName>
</protein>
<keyword evidence="3" id="KW-0378">Hydrolase</keyword>
<name>A0ABV9E8F2_9ACTN</name>
<evidence type="ECO:0000313" key="3">
    <source>
        <dbReference type="EMBL" id="MFC4565963.1"/>
    </source>
</evidence>
<dbReference type="Gene3D" id="3.40.50.1110">
    <property type="entry name" value="SGNH hydrolase"/>
    <property type="match status" value="1"/>
</dbReference>
<accession>A0ABV9E8F2</accession>
<dbReference type="PANTHER" id="PTHR37981:SF1">
    <property type="entry name" value="SGNH HYDROLASE-TYPE ESTERASE DOMAIN-CONTAINING PROTEIN"/>
    <property type="match status" value="1"/>
</dbReference>
<keyword evidence="4" id="KW-1185">Reference proteome</keyword>